<dbReference type="GO" id="GO:0003677">
    <property type="term" value="F:DNA binding"/>
    <property type="evidence" value="ECO:0007669"/>
    <property type="project" value="InterPro"/>
</dbReference>
<protein>
    <submittedName>
        <fullName evidence="2">IS1634 family transposase</fullName>
    </submittedName>
</protein>
<dbReference type="PANTHER" id="PTHR34614:SF2">
    <property type="entry name" value="TRANSPOSASE IS4-LIKE DOMAIN-CONTAINING PROTEIN"/>
    <property type="match status" value="1"/>
</dbReference>
<accession>A0A372FQ53</accession>
<evidence type="ECO:0000313" key="2">
    <source>
        <dbReference type="EMBL" id="RFS37697.1"/>
    </source>
</evidence>
<comment type="caution">
    <text evidence="2">The sequence shown here is derived from an EMBL/GenBank/DDBJ whole genome shotgun (WGS) entry which is preliminary data.</text>
</comment>
<proteinExistence type="predicted"/>
<organism evidence="2 3">
    <name type="scientific">Micromonospora craniellae</name>
    <dbReference type="NCBI Taxonomy" id="2294034"/>
    <lineage>
        <taxon>Bacteria</taxon>
        <taxon>Bacillati</taxon>
        <taxon>Actinomycetota</taxon>
        <taxon>Actinomycetes</taxon>
        <taxon>Micromonosporales</taxon>
        <taxon>Micromonosporaceae</taxon>
        <taxon>Micromonospora</taxon>
    </lineage>
</organism>
<keyword evidence="3" id="KW-1185">Reference proteome</keyword>
<dbReference type="Pfam" id="PF01609">
    <property type="entry name" value="DDE_Tnp_1"/>
    <property type="match status" value="1"/>
</dbReference>
<dbReference type="NCBIfam" id="NF033559">
    <property type="entry name" value="transpos_IS1634"/>
    <property type="match status" value="1"/>
</dbReference>
<evidence type="ECO:0000259" key="1">
    <source>
        <dbReference type="Pfam" id="PF01609"/>
    </source>
</evidence>
<dbReference type="InterPro" id="IPR002559">
    <property type="entry name" value="Transposase_11"/>
</dbReference>
<dbReference type="EMBL" id="QVFU01000149">
    <property type="protein sequence ID" value="RFS37697.1"/>
    <property type="molecule type" value="Genomic_DNA"/>
</dbReference>
<dbReference type="PANTHER" id="PTHR34614">
    <property type="match status" value="1"/>
</dbReference>
<reference evidence="2 3" key="1">
    <citation type="submission" date="2018-08" db="EMBL/GenBank/DDBJ databases">
        <title>Verrucosispora craniellae sp. nov., isolated from a marine sponge in the South China Sea.</title>
        <authorList>
            <person name="Li L."/>
            <person name="Lin H.W."/>
        </authorList>
    </citation>
    <scope>NUCLEOTIDE SEQUENCE [LARGE SCALE GENOMIC DNA]</scope>
    <source>
        <strain evidence="2 3">LHW63014</strain>
    </source>
</reference>
<dbReference type="OrthoDB" id="9767746at2"/>
<dbReference type="InterPro" id="IPR012337">
    <property type="entry name" value="RNaseH-like_sf"/>
</dbReference>
<dbReference type="Proteomes" id="UP000262621">
    <property type="component" value="Unassembled WGS sequence"/>
</dbReference>
<gene>
    <name evidence="2" type="ORF">D0Q02_31135</name>
</gene>
<dbReference type="RefSeq" id="WP_117231419.1">
    <property type="nucleotide sequence ID" value="NZ_CP061725.1"/>
</dbReference>
<dbReference type="AlphaFoldDB" id="A0A372FQ53"/>
<dbReference type="InterPro" id="IPR047654">
    <property type="entry name" value="IS1634_transpos"/>
</dbReference>
<evidence type="ECO:0000313" key="3">
    <source>
        <dbReference type="Proteomes" id="UP000262621"/>
    </source>
</evidence>
<dbReference type="GO" id="GO:0004803">
    <property type="term" value="F:transposase activity"/>
    <property type="evidence" value="ECO:0007669"/>
    <property type="project" value="InterPro"/>
</dbReference>
<dbReference type="GO" id="GO:0006313">
    <property type="term" value="P:DNA transposition"/>
    <property type="evidence" value="ECO:0007669"/>
    <property type="project" value="InterPro"/>
</dbReference>
<sequence>MYVKASTRKTRDGQTIRYLQLAHNEWDPAAKASKTRVLYSFGREDQLDVAGIRRLVDALSRLLAPADALAAAAPAGLSFVESRSLGGAWLLDGLWRRLRIDTVLRPLVGSSRREVDVERVLFALVANRALAPSSKLAAADWVCQDVYLPDLPHVTDDTCYRAMDQLIEVEPALTRGVYDQIADLLNLEVDLLFFDTTSTYFELDEADEPLWRDQQGRVVAEDDPAAVKQAGFRTHGKSKDSRDDLPQVVVGMAVTRTGIPVRVWCWPGNTSDSALIRQVKTDMREWSLARVVWVADRGFASAENRRFLQQGGGHYILGEKLRAGTSEADAALARQGRYATVAENLQVKEVNIDTDDRFVICYNPEAADRDAAVRQRLIAQLTDLIDDTDRLPATKRAELRGVISTKPGLNRFLRVTPKGLLRLDQAKVKAEQRLDGKYLLRCSDPTLSAEDIALGYKQLLEVERGWRDMKTTLDLRPVFHRREDRIRAHILLCWLALLLIRVAETETGRTWTAIRTEIDRLHLGVFTGPAGTFAQRTELSQPQKALLTKLKIAEPPRIFDATPATA</sequence>
<dbReference type="SUPFAM" id="SSF53098">
    <property type="entry name" value="Ribonuclease H-like"/>
    <property type="match status" value="1"/>
</dbReference>
<name>A0A372FQ53_9ACTN</name>
<feature type="domain" description="Transposase IS4-like" evidence="1">
    <location>
        <begin position="254"/>
        <end position="499"/>
    </location>
</feature>